<evidence type="ECO:0000313" key="4">
    <source>
        <dbReference type="EMBL" id="ABS63849.1"/>
    </source>
</evidence>
<dbReference type="AlphaFoldDB" id="A7HVB6"/>
<dbReference type="Proteomes" id="UP000006377">
    <property type="component" value="Chromosome"/>
</dbReference>
<dbReference type="Gene3D" id="2.30.270.10">
    <property type="entry name" value="duf1285 protein"/>
    <property type="match status" value="1"/>
</dbReference>
<dbReference type="STRING" id="402881.Plav_2235"/>
<feature type="region of interest" description="Disordered" evidence="1">
    <location>
        <begin position="1"/>
        <end position="26"/>
    </location>
</feature>
<dbReference type="OrthoDB" id="3078366at2"/>
<accession>A7HVB6</accession>
<evidence type="ECO:0000256" key="1">
    <source>
        <dbReference type="SAM" id="MobiDB-lite"/>
    </source>
</evidence>
<dbReference type="EMBL" id="CP000774">
    <property type="protein sequence ID" value="ABS63849.1"/>
    <property type="molecule type" value="Genomic_DNA"/>
</dbReference>
<evidence type="ECO:0000259" key="2">
    <source>
        <dbReference type="Pfam" id="PF06938"/>
    </source>
</evidence>
<dbReference type="InterPro" id="IPR023361">
    <property type="entry name" value="DUF1285_beta_roll_sf"/>
</dbReference>
<keyword evidence="5" id="KW-1185">Reference proteome</keyword>
<dbReference type="RefSeq" id="WP_012111154.1">
    <property type="nucleotide sequence ID" value="NC_009719.1"/>
</dbReference>
<organism evidence="4 5">
    <name type="scientific">Parvibaculum lavamentivorans (strain DS-1 / DSM 13023 / NCIMB 13966)</name>
    <dbReference type="NCBI Taxonomy" id="402881"/>
    <lineage>
        <taxon>Bacteria</taxon>
        <taxon>Pseudomonadati</taxon>
        <taxon>Pseudomonadota</taxon>
        <taxon>Alphaproteobacteria</taxon>
        <taxon>Hyphomicrobiales</taxon>
        <taxon>Parvibaculaceae</taxon>
        <taxon>Parvibaculum</taxon>
    </lineage>
</organism>
<evidence type="ECO:0000259" key="3">
    <source>
        <dbReference type="Pfam" id="PF21028"/>
    </source>
</evidence>
<dbReference type="Gene3D" id="2.20.70.10">
    <property type="match status" value="1"/>
</dbReference>
<evidence type="ECO:0008006" key="6">
    <source>
        <dbReference type="Google" id="ProtNLM"/>
    </source>
</evidence>
<dbReference type="eggNOG" id="COG3816">
    <property type="taxonomic scope" value="Bacteria"/>
</dbReference>
<dbReference type="Gene3D" id="3.10.540.10">
    <property type="entry name" value="duf1285 like domain"/>
    <property type="match status" value="1"/>
</dbReference>
<dbReference type="InterPro" id="IPR048342">
    <property type="entry name" value="DUF1285_C"/>
</dbReference>
<dbReference type="HOGENOM" id="CLU_096796_1_0_5"/>
<gene>
    <name evidence="4" type="ordered locus">Plav_2235</name>
</gene>
<feature type="domain" description="DUF1285" evidence="3">
    <location>
        <begin position="109"/>
        <end position="202"/>
    </location>
</feature>
<dbReference type="Pfam" id="PF21028">
    <property type="entry name" value="DUF1285_C"/>
    <property type="match status" value="1"/>
</dbReference>
<name>A7HVB6_PARL1</name>
<dbReference type="KEGG" id="pla:Plav_2235"/>
<reference evidence="4 5" key="1">
    <citation type="journal article" date="2011" name="Stand. Genomic Sci.">
        <title>Complete genome sequence of Parvibaculum lavamentivorans type strain (DS-1(T)).</title>
        <authorList>
            <person name="Schleheck D."/>
            <person name="Weiss M."/>
            <person name="Pitluck S."/>
            <person name="Bruce D."/>
            <person name="Land M.L."/>
            <person name="Han S."/>
            <person name="Saunders E."/>
            <person name="Tapia R."/>
            <person name="Detter C."/>
            <person name="Brettin T."/>
            <person name="Han J."/>
            <person name="Woyke T."/>
            <person name="Goodwin L."/>
            <person name="Pennacchio L."/>
            <person name="Nolan M."/>
            <person name="Cook A.M."/>
            <person name="Kjelleberg S."/>
            <person name="Thomas T."/>
        </authorList>
    </citation>
    <scope>NUCLEOTIDE SEQUENCE [LARGE SCALE GENOMIC DNA]</scope>
    <source>
        <strain evidence="5">DS-1 / DSM 13023 / NCIMB 13966</strain>
    </source>
</reference>
<proteinExistence type="predicted"/>
<feature type="domain" description="DUF1285" evidence="2">
    <location>
        <begin position="41"/>
        <end position="108"/>
    </location>
</feature>
<protein>
    <recommendedName>
        <fullName evidence="6">Proteophosphoglycan</fullName>
    </recommendedName>
</protein>
<dbReference type="Pfam" id="PF06938">
    <property type="entry name" value="DUF1285_N"/>
    <property type="match status" value="1"/>
</dbReference>
<dbReference type="PIRSF" id="PIRSF029557">
    <property type="entry name" value="UCP029557"/>
    <property type="match status" value="1"/>
</dbReference>
<dbReference type="InterPro" id="IPR010707">
    <property type="entry name" value="DUF1285"/>
</dbReference>
<dbReference type="InterPro" id="IPR048341">
    <property type="entry name" value="DUF1285_N"/>
</dbReference>
<sequence length="216" mass="23674">MAASTGKTGTKAEKSESGSAPGGLKGLAAAEDAGKKAKGLPPVHLWNPEFCGDLDMRIARDGTWFYMGTPIGRERLVRLFSTVLRHDEDGKYYLVTPVEKVGITVEDAPFLAVAMKVEGEGREQRLTFTTNVGDDATAGPDHPMRFEIDKETGEPAPYVHVRARLDALINRAIFYDLVALGVEEEHEGRAWFGVWSGGVFFPFMPAEEMARQADRS</sequence>
<evidence type="ECO:0000313" key="5">
    <source>
        <dbReference type="Proteomes" id="UP000006377"/>
    </source>
</evidence>